<comment type="caution">
    <text evidence="2">The sequence shown here is derived from an EMBL/GenBank/DDBJ whole genome shotgun (WGS) entry which is preliminary data.</text>
</comment>
<organism evidence="2 3">
    <name type="scientific">Calicophoron daubneyi</name>
    <name type="common">Rumen fluke</name>
    <name type="synonym">Paramphistomum daubneyi</name>
    <dbReference type="NCBI Taxonomy" id="300641"/>
    <lineage>
        <taxon>Eukaryota</taxon>
        <taxon>Metazoa</taxon>
        <taxon>Spiralia</taxon>
        <taxon>Lophotrochozoa</taxon>
        <taxon>Platyhelminthes</taxon>
        <taxon>Trematoda</taxon>
        <taxon>Digenea</taxon>
        <taxon>Plagiorchiida</taxon>
        <taxon>Pronocephalata</taxon>
        <taxon>Paramphistomoidea</taxon>
        <taxon>Paramphistomidae</taxon>
        <taxon>Calicophoron</taxon>
    </lineage>
</organism>
<dbReference type="AlphaFoldDB" id="A0AAV2TWS2"/>
<proteinExistence type="predicted"/>
<name>A0AAV2TWS2_CALDB</name>
<sequence length="767" mass="85074">MLEVLGLFFRLSYLACVKLLRWLSVSALALALNGLVSMTYPLKSVLASAEGLFSLFSPKRKFVLGSKRQAKIGVVLITRFPIPERASAHEESSSDNLIYSLRNGALFERVIGELAASTVLSWIRTTFSSGGSYEFPDAHPHLFLVYSKSYTGAFPLGDWFSVLPDHQLARCAFDRKNDETDSQSLNPGDQTSQSRSAEIISQARYNLNHRKFWEDPEMYCSSRALLYDKQRRFAQFPMRETEMSLTGSHNDYKFEYVTVEGLKYAGLFEVALRAALRANCDYILVLNPRAIGVQPRHLSVALQLLTGSSTEFSGGHKADAVLGITTPHDLKRNSFISSFSPLSTSSSYGTAPFPSPTGLYLVGLRGGGRLTLGAHLLADSVEWSTSSTATRFWTNLTRHFSSWNVVCLRERLEEIMKPQDLPYLERCIGIHSEHLLVDSVSVIIPMGPGHPDDLIDTEEDVELVEPTASKALATTLEIAVHNASGTRPIEIIIIDSHPPNAAHVTQSSSNVSLASGSESNRFLHTRMRSMMTVKLHHYRSSAGPESEFPKRGQLIRYASQNLAKGSMLLFVEPGVQLPPNWDSAIYHSLQRPGIGMGCFAYRLHLHEKYIHRKSITWALNCWLANYAVSLQTHRTEVPIVGQPYFIYSHYLTCLGGYPESSRTLHPIDLALACRERLGRVIVTRSRTAAAGVPANFALHHGACRTALYTVLLAVARCFGATEEEIEHALGIDLHSASIVGDNGVENARQSRSHHPLPLVQPDYLDGY</sequence>
<dbReference type="Proteomes" id="UP001497525">
    <property type="component" value="Unassembled WGS sequence"/>
</dbReference>
<accession>A0AAV2TWS2</accession>
<evidence type="ECO:0000256" key="1">
    <source>
        <dbReference type="SAM" id="MobiDB-lite"/>
    </source>
</evidence>
<gene>
    <name evidence="2" type="ORF">CDAUBV1_LOCUS16552</name>
</gene>
<feature type="region of interest" description="Disordered" evidence="1">
    <location>
        <begin position="746"/>
        <end position="767"/>
    </location>
</feature>
<evidence type="ECO:0000313" key="2">
    <source>
        <dbReference type="EMBL" id="CAL5141297.1"/>
    </source>
</evidence>
<reference evidence="2" key="1">
    <citation type="submission" date="2024-06" db="EMBL/GenBank/DDBJ databases">
        <authorList>
            <person name="Liu X."/>
            <person name="Lenzi L."/>
            <person name="Haldenby T S."/>
            <person name="Uol C."/>
        </authorList>
    </citation>
    <scope>NUCLEOTIDE SEQUENCE</scope>
</reference>
<protein>
    <submittedName>
        <fullName evidence="2">Uncharacterized protein</fullName>
    </submittedName>
</protein>
<dbReference type="EMBL" id="CAXLJL010000834">
    <property type="protein sequence ID" value="CAL5141297.1"/>
    <property type="molecule type" value="Genomic_DNA"/>
</dbReference>
<evidence type="ECO:0000313" key="3">
    <source>
        <dbReference type="Proteomes" id="UP001497525"/>
    </source>
</evidence>